<accession>A0A8J7KEK3</accession>
<evidence type="ECO:0000256" key="1">
    <source>
        <dbReference type="SAM" id="Phobius"/>
    </source>
</evidence>
<organism evidence="2 3">
    <name type="scientific">Savagea serpentis</name>
    <dbReference type="NCBI Taxonomy" id="2785297"/>
    <lineage>
        <taxon>Bacteria</taxon>
        <taxon>Bacillati</taxon>
        <taxon>Bacillota</taxon>
        <taxon>Bacilli</taxon>
        <taxon>Bacillales</taxon>
        <taxon>Caryophanaceae</taxon>
        <taxon>Savagea</taxon>
    </lineage>
</organism>
<dbReference type="EMBL" id="JADKPV010000003">
    <property type="protein sequence ID" value="MBF4501251.1"/>
    <property type="molecule type" value="Genomic_DNA"/>
</dbReference>
<dbReference type="AlphaFoldDB" id="A0A8J7KEK3"/>
<dbReference type="Proteomes" id="UP000622653">
    <property type="component" value="Unassembled WGS sequence"/>
</dbReference>
<protein>
    <submittedName>
        <fullName evidence="2">Uncharacterized protein</fullName>
    </submittedName>
</protein>
<evidence type="ECO:0000313" key="2">
    <source>
        <dbReference type="EMBL" id="MBF4501251.1"/>
    </source>
</evidence>
<dbReference type="RefSeq" id="WP_194562738.1">
    <property type="nucleotide sequence ID" value="NZ_JADKPV010000003.1"/>
</dbReference>
<comment type="caution">
    <text evidence="2">The sequence shown here is derived from an EMBL/GenBank/DDBJ whole genome shotgun (WGS) entry which is preliminary data.</text>
</comment>
<gene>
    <name evidence="2" type="ORF">IRY55_07745</name>
</gene>
<feature type="transmembrane region" description="Helical" evidence="1">
    <location>
        <begin position="39"/>
        <end position="59"/>
    </location>
</feature>
<keyword evidence="3" id="KW-1185">Reference proteome</keyword>
<keyword evidence="1" id="KW-0472">Membrane</keyword>
<evidence type="ECO:0000313" key="3">
    <source>
        <dbReference type="Proteomes" id="UP000622653"/>
    </source>
</evidence>
<reference evidence="2" key="1">
    <citation type="submission" date="2020-11" db="EMBL/GenBank/DDBJ databases">
        <title>Multidrug resistant novel bacterium Savagea serpentis sp. nov., isolated from the scats of a vine snake (Ahaetulla nasuta).</title>
        <authorList>
            <person name="Venkata Ramana V."/>
            <person name="Vikas Patil S."/>
            <person name="Yogita Lugani V."/>
        </authorList>
    </citation>
    <scope>NUCLEOTIDE SEQUENCE</scope>
    <source>
        <strain evidence="2">SN6</strain>
    </source>
</reference>
<sequence length="61" mass="7219">MILALTVFAALFFLFQINRMTYALIVAREIDEAKQPRVYKTVNLLILALMILFYLQVYYNI</sequence>
<name>A0A8J7KEK3_9BACL</name>
<keyword evidence="1" id="KW-1133">Transmembrane helix</keyword>
<keyword evidence="1" id="KW-0812">Transmembrane</keyword>
<proteinExistence type="predicted"/>